<evidence type="ECO:0000313" key="2">
    <source>
        <dbReference type="EMBL" id="KAK6784382.1"/>
    </source>
</evidence>
<proteinExistence type="predicted"/>
<feature type="region of interest" description="Disordered" evidence="1">
    <location>
        <begin position="1"/>
        <end position="30"/>
    </location>
</feature>
<organism evidence="2 3">
    <name type="scientific">Solanum bulbocastanum</name>
    <name type="common">Wild potato</name>
    <dbReference type="NCBI Taxonomy" id="147425"/>
    <lineage>
        <taxon>Eukaryota</taxon>
        <taxon>Viridiplantae</taxon>
        <taxon>Streptophyta</taxon>
        <taxon>Embryophyta</taxon>
        <taxon>Tracheophyta</taxon>
        <taxon>Spermatophyta</taxon>
        <taxon>Magnoliopsida</taxon>
        <taxon>eudicotyledons</taxon>
        <taxon>Gunneridae</taxon>
        <taxon>Pentapetalae</taxon>
        <taxon>asterids</taxon>
        <taxon>lamiids</taxon>
        <taxon>Solanales</taxon>
        <taxon>Solanaceae</taxon>
        <taxon>Solanoideae</taxon>
        <taxon>Solaneae</taxon>
        <taxon>Solanum</taxon>
    </lineage>
</organism>
<evidence type="ECO:0000313" key="3">
    <source>
        <dbReference type="Proteomes" id="UP001371456"/>
    </source>
</evidence>
<name>A0AAN8TFS5_SOLBU</name>
<feature type="compositionally biased region" description="Polar residues" evidence="1">
    <location>
        <begin position="21"/>
        <end position="30"/>
    </location>
</feature>
<accession>A0AAN8TFS5</accession>
<evidence type="ECO:0000256" key="1">
    <source>
        <dbReference type="SAM" id="MobiDB-lite"/>
    </source>
</evidence>
<dbReference type="Proteomes" id="UP001371456">
    <property type="component" value="Unassembled WGS sequence"/>
</dbReference>
<sequence length="126" mass="14608">MTTIPYNPIHASKPPEPQNPPDSSAVTEEDTPQLSSFREILLNKSNVVNNTYQQFATTREEEVDPSHGPIILSIEEKERIYLPWKNSIILKLFGRKISHNYLKTKLTELWRPIEPLKMQLLHCQSQ</sequence>
<dbReference type="AlphaFoldDB" id="A0AAN8TFS5"/>
<gene>
    <name evidence="2" type="ORF">RDI58_017837</name>
</gene>
<dbReference type="EMBL" id="JBANQN010000007">
    <property type="protein sequence ID" value="KAK6784382.1"/>
    <property type="molecule type" value="Genomic_DNA"/>
</dbReference>
<keyword evidence="3" id="KW-1185">Reference proteome</keyword>
<reference evidence="2 3" key="1">
    <citation type="submission" date="2024-02" db="EMBL/GenBank/DDBJ databases">
        <title>de novo genome assembly of Solanum bulbocastanum strain 11H21.</title>
        <authorList>
            <person name="Hosaka A.J."/>
        </authorList>
    </citation>
    <scope>NUCLEOTIDE SEQUENCE [LARGE SCALE GENOMIC DNA]</scope>
    <source>
        <tissue evidence="2">Young leaves</tissue>
    </source>
</reference>
<comment type="caution">
    <text evidence="2">The sequence shown here is derived from an EMBL/GenBank/DDBJ whole genome shotgun (WGS) entry which is preliminary data.</text>
</comment>
<protein>
    <submittedName>
        <fullName evidence="2">Uncharacterized protein</fullName>
    </submittedName>
</protein>